<dbReference type="KEGG" id="cin:100179438"/>
<dbReference type="Ensembl" id="ENSCINT00000013284.3">
    <property type="protein sequence ID" value="ENSCINP00000013284.3"/>
    <property type="gene ID" value="ENSCING00000006457.3"/>
</dbReference>
<feature type="region of interest" description="Disordered" evidence="1">
    <location>
        <begin position="29"/>
        <end position="49"/>
    </location>
</feature>
<dbReference type="GeneTree" id="ENSGT00510000052416"/>
<dbReference type="HOGENOM" id="CLU_1712625_0_0_1"/>
<dbReference type="Proteomes" id="UP000008144">
    <property type="component" value="Chromosome 10"/>
</dbReference>
<sequence length="153" mass="18102">MSSSEDEMPEGISFMQSREEEILKQKLVQQDLQREKDKKKFIHQSREKRNIAQKEKKLLSVELLKKADAAIKLDEARKKKLQENSDTHEINNEQSQDMEDDSFVKIAKTKEFTKPLSTEAVNFKTNHLYNGRIRRMDNKQQQNLKHKLMAKSR</sequence>
<dbReference type="EMBL" id="EAAA01000612">
    <property type="status" value="NOT_ANNOTATED_CDS"/>
    <property type="molecule type" value="Genomic_DNA"/>
</dbReference>
<dbReference type="InParanoid" id="F6QK92"/>
<proteinExistence type="predicted"/>
<feature type="compositionally biased region" description="Basic and acidic residues" evidence="1">
    <location>
        <begin position="79"/>
        <end position="91"/>
    </location>
</feature>
<protein>
    <submittedName>
        <fullName evidence="2">Uncharacterized LOC100179438</fullName>
    </submittedName>
</protein>
<name>F6QK92_CIOIN</name>
<accession>A0A1W2WJC9</accession>
<organism evidence="2 3">
    <name type="scientific">Ciona intestinalis</name>
    <name type="common">Transparent sea squirt</name>
    <name type="synonym">Ascidia intestinalis</name>
    <dbReference type="NCBI Taxonomy" id="7719"/>
    <lineage>
        <taxon>Eukaryota</taxon>
        <taxon>Metazoa</taxon>
        <taxon>Chordata</taxon>
        <taxon>Tunicata</taxon>
        <taxon>Ascidiacea</taxon>
        <taxon>Phlebobranchia</taxon>
        <taxon>Cionidae</taxon>
        <taxon>Ciona</taxon>
    </lineage>
</organism>
<dbReference type="AlphaFoldDB" id="F6QK92"/>
<evidence type="ECO:0000256" key="1">
    <source>
        <dbReference type="SAM" id="MobiDB-lite"/>
    </source>
</evidence>
<evidence type="ECO:0000313" key="3">
    <source>
        <dbReference type="Proteomes" id="UP000008144"/>
    </source>
</evidence>
<dbReference type="GeneID" id="100179438"/>
<feature type="region of interest" description="Disordered" evidence="1">
    <location>
        <begin position="79"/>
        <end position="100"/>
    </location>
</feature>
<accession>F6QK92</accession>
<dbReference type="RefSeq" id="XP_002128661.1">
    <property type="nucleotide sequence ID" value="XM_002128625.4"/>
</dbReference>
<evidence type="ECO:0000313" key="2">
    <source>
        <dbReference type="Ensembl" id="ENSCINP00000013284.3"/>
    </source>
</evidence>
<reference evidence="2" key="3">
    <citation type="submission" date="2025-08" db="UniProtKB">
        <authorList>
            <consortium name="Ensembl"/>
        </authorList>
    </citation>
    <scope>IDENTIFICATION</scope>
</reference>
<reference evidence="2" key="4">
    <citation type="submission" date="2025-09" db="UniProtKB">
        <authorList>
            <consortium name="Ensembl"/>
        </authorList>
    </citation>
    <scope>IDENTIFICATION</scope>
</reference>
<keyword evidence="3" id="KW-1185">Reference proteome</keyword>
<gene>
    <name evidence="2" type="primary">LOC100179438</name>
</gene>
<reference evidence="2" key="2">
    <citation type="journal article" date="2008" name="Genome Biol.">
        <title>Improved genome assembly and evidence-based global gene model set for the chordate Ciona intestinalis: new insight into intron and operon populations.</title>
        <authorList>
            <person name="Satou Y."/>
            <person name="Mineta K."/>
            <person name="Ogasawara M."/>
            <person name="Sasakura Y."/>
            <person name="Shoguchi E."/>
            <person name="Ueno K."/>
            <person name="Yamada L."/>
            <person name="Matsumoto J."/>
            <person name="Wasserscheid J."/>
            <person name="Dewar K."/>
            <person name="Wiley G.B."/>
            <person name="Macmil S.L."/>
            <person name="Roe B.A."/>
            <person name="Zeller R.W."/>
            <person name="Hastings K.E."/>
            <person name="Lemaire P."/>
            <person name="Lindquist E."/>
            <person name="Endo T."/>
            <person name="Hotta K."/>
            <person name="Inaba K."/>
        </authorList>
    </citation>
    <scope>NUCLEOTIDE SEQUENCE [LARGE SCALE GENOMIC DNA]</scope>
    <source>
        <strain evidence="2">wild type</strain>
    </source>
</reference>
<dbReference type="OMA" id="QENSDTH"/>
<feature type="compositionally biased region" description="Basic and acidic residues" evidence="1">
    <location>
        <begin position="32"/>
        <end position="49"/>
    </location>
</feature>
<reference evidence="3" key="1">
    <citation type="journal article" date="2002" name="Science">
        <title>The draft genome of Ciona intestinalis: insights into chordate and vertebrate origins.</title>
        <authorList>
            <person name="Dehal P."/>
            <person name="Satou Y."/>
            <person name="Campbell R.K."/>
            <person name="Chapman J."/>
            <person name="Degnan B."/>
            <person name="De Tomaso A."/>
            <person name="Davidson B."/>
            <person name="Di Gregorio A."/>
            <person name="Gelpke M."/>
            <person name="Goodstein D.M."/>
            <person name="Harafuji N."/>
            <person name="Hastings K.E."/>
            <person name="Ho I."/>
            <person name="Hotta K."/>
            <person name="Huang W."/>
            <person name="Kawashima T."/>
            <person name="Lemaire P."/>
            <person name="Martinez D."/>
            <person name="Meinertzhagen I.A."/>
            <person name="Necula S."/>
            <person name="Nonaka M."/>
            <person name="Putnam N."/>
            <person name="Rash S."/>
            <person name="Saiga H."/>
            <person name="Satake M."/>
            <person name="Terry A."/>
            <person name="Yamada L."/>
            <person name="Wang H.G."/>
            <person name="Awazu S."/>
            <person name="Azumi K."/>
            <person name="Boore J."/>
            <person name="Branno M."/>
            <person name="Chin-Bow S."/>
            <person name="DeSantis R."/>
            <person name="Doyle S."/>
            <person name="Francino P."/>
            <person name="Keys D.N."/>
            <person name="Haga S."/>
            <person name="Hayashi H."/>
            <person name="Hino K."/>
            <person name="Imai K.S."/>
            <person name="Inaba K."/>
            <person name="Kano S."/>
            <person name="Kobayashi K."/>
            <person name="Kobayashi M."/>
            <person name="Lee B.I."/>
            <person name="Makabe K.W."/>
            <person name="Manohar C."/>
            <person name="Matassi G."/>
            <person name="Medina M."/>
            <person name="Mochizuki Y."/>
            <person name="Mount S."/>
            <person name="Morishita T."/>
            <person name="Miura S."/>
            <person name="Nakayama A."/>
            <person name="Nishizaka S."/>
            <person name="Nomoto H."/>
            <person name="Ohta F."/>
            <person name="Oishi K."/>
            <person name="Rigoutsos I."/>
            <person name="Sano M."/>
            <person name="Sasaki A."/>
            <person name="Sasakura Y."/>
            <person name="Shoguchi E."/>
            <person name="Shin-i T."/>
            <person name="Spagnuolo A."/>
            <person name="Stainier D."/>
            <person name="Suzuki M.M."/>
            <person name="Tassy O."/>
            <person name="Takatori N."/>
            <person name="Tokuoka M."/>
            <person name="Yagi K."/>
            <person name="Yoshizaki F."/>
            <person name="Wada S."/>
            <person name="Zhang C."/>
            <person name="Hyatt P.D."/>
            <person name="Larimer F."/>
            <person name="Detter C."/>
            <person name="Doggett N."/>
            <person name="Glavina T."/>
            <person name="Hawkins T."/>
            <person name="Richardson P."/>
            <person name="Lucas S."/>
            <person name="Kohara Y."/>
            <person name="Levine M."/>
            <person name="Satoh N."/>
            <person name="Rokhsar D.S."/>
        </authorList>
    </citation>
    <scope>NUCLEOTIDE SEQUENCE [LARGE SCALE GENOMIC DNA]</scope>
</reference>